<proteinExistence type="predicted"/>
<dbReference type="EMBL" id="CZRL01000095">
    <property type="protein sequence ID" value="CUS53244.1"/>
    <property type="molecule type" value="Genomic_DNA"/>
</dbReference>
<dbReference type="InterPro" id="IPR003819">
    <property type="entry name" value="TauD/TfdA-like"/>
</dbReference>
<feature type="domain" description="TauD/TfdA-like" evidence="3">
    <location>
        <begin position="67"/>
        <end position="320"/>
    </location>
</feature>
<dbReference type="GO" id="GO:0016491">
    <property type="term" value="F:oxidoreductase activity"/>
    <property type="evidence" value="ECO:0007669"/>
    <property type="project" value="UniProtKB-KW"/>
</dbReference>
<dbReference type="Pfam" id="PF02668">
    <property type="entry name" value="TauD"/>
    <property type="match status" value="1"/>
</dbReference>
<evidence type="ECO:0000256" key="1">
    <source>
        <dbReference type="ARBA" id="ARBA00023002"/>
    </source>
</evidence>
<evidence type="ECO:0000313" key="4">
    <source>
        <dbReference type="EMBL" id="CUS53244.1"/>
    </source>
</evidence>
<keyword evidence="2" id="KW-0045">Antibiotic biosynthesis</keyword>
<dbReference type="AlphaFoldDB" id="A0A160TS40"/>
<reference evidence="4" key="1">
    <citation type="submission" date="2015-10" db="EMBL/GenBank/DDBJ databases">
        <authorList>
            <person name="Gilbert D.G."/>
        </authorList>
    </citation>
    <scope>NUCLEOTIDE SEQUENCE</scope>
</reference>
<organism evidence="4">
    <name type="scientific">hydrothermal vent metagenome</name>
    <dbReference type="NCBI Taxonomy" id="652676"/>
    <lineage>
        <taxon>unclassified sequences</taxon>
        <taxon>metagenomes</taxon>
        <taxon>ecological metagenomes</taxon>
    </lineage>
</organism>
<dbReference type="InterPro" id="IPR042098">
    <property type="entry name" value="TauD-like_sf"/>
</dbReference>
<name>A0A160TS40_9ZZZZ</name>
<evidence type="ECO:0000256" key="2">
    <source>
        <dbReference type="ARBA" id="ARBA00023194"/>
    </source>
</evidence>
<evidence type="ECO:0000259" key="3">
    <source>
        <dbReference type="Pfam" id="PF02668"/>
    </source>
</evidence>
<dbReference type="PANTHER" id="PTHR10696:SF56">
    <property type="entry name" value="TAUD_TFDA-LIKE DOMAIN-CONTAINING PROTEIN"/>
    <property type="match status" value="1"/>
</dbReference>
<sequence>MADQAPDSPAPLMLTELIHDRRAWQAADIQPEDWTVHVSKDAISELQGMVSHIRAHPLPVLLRTLEDFSIPHLRDAMAATKNALDYGFGFCVVQGLPIDDYEIEEIVACFWVLGQLVDRPVAQKWDGTMIYDVTDTGKEFRYGVRGSYTNVELPFHNDNAFGITVPNYVGLLCRHSAMKGGESRFCSVYSLHNQLLTTYPKLLKRLYRPVSFDRQAEHAKDADTTVRFPMFSWDGQRLSARMSISLVKKGYALADKPLDPELEEALQAIEEITGDSNLWVEAPIQRGQFQYLNNLDVLHYRNTFEDHADSNLQRHLYRTWHRNSGSRAYDG</sequence>
<accession>A0A160TS40</accession>
<protein>
    <recommendedName>
        <fullName evidence="3">TauD/TfdA-like domain-containing protein</fullName>
    </recommendedName>
</protein>
<keyword evidence="1" id="KW-0560">Oxidoreductase</keyword>
<dbReference type="SUPFAM" id="SSF51197">
    <property type="entry name" value="Clavaminate synthase-like"/>
    <property type="match status" value="1"/>
</dbReference>
<dbReference type="GO" id="GO:0017000">
    <property type="term" value="P:antibiotic biosynthetic process"/>
    <property type="evidence" value="ECO:0007669"/>
    <property type="project" value="UniProtKB-KW"/>
</dbReference>
<dbReference type="InterPro" id="IPR050411">
    <property type="entry name" value="AlphaKG_dependent_hydroxylases"/>
</dbReference>
<dbReference type="Gene3D" id="3.60.130.10">
    <property type="entry name" value="Clavaminate synthase-like"/>
    <property type="match status" value="1"/>
</dbReference>
<dbReference type="PANTHER" id="PTHR10696">
    <property type="entry name" value="GAMMA-BUTYROBETAINE HYDROXYLASE-RELATED"/>
    <property type="match status" value="1"/>
</dbReference>
<gene>
    <name evidence="4" type="ORF">MGWOODY_XGa1722</name>
</gene>